<evidence type="ECO:0000256" key="13">
    <source>
        <dbReference type="SAM" id="MobiDB-lite"/>
    </source>
</evidence>
<evidence type="ECO:0000256" key="1">
    <source>
        <dbReference type="ARBA" id="ARBA00004123"/>
    </source>
</evidence>
<keyword evidence="3" id="KW-0540">Nuclease</keyword>
<dbReference type="GO" id="GO:0006310">
    <property type="term" value="P:DNA recombination"/>
    <property type="evidence" value="ECO:0007669"/>
    <property type="project" value="UniProtKB-KW"/>
</dbReference>
<dbReference type="GO" id="GO:0035312">
    <property type="term" value="F:5'-3' DNA exonuclease activity"/>
    <property type="evidence" value="ECO:0007669"/>
    <property type="project" value="TreeGrafter"/>
</dbReference>
<proteinExistence type="inferred from homology"/>
<evidence type="ECO:0000313" key="15">
    <source>
        <dbReference type="EMBL" id="MBC1175684.1"/>
    </source>
</evidence>
<dbReference type="PANTHER" id="PTHR23240:SF8">
    <property type="entry name" value="PROTEIN ARTEMIS"/>
    <property type="match status" value="1"/>
</dbReference>
<keyword evidence="9" id="KW-0234">DNA repair</keyword>
<dbReference type="GO" id="GO:0006303">
    <property type="term" value="P:double-strand break repair via nonhomologous end joining"/>
    <property type="evidence" value="ECO:0007669"/>
    <property type="project" value="TreeGrafter"/>
</dbReference>
<evidence type="ECO:0000256" key="3">
    <source>
        <dbReference type="ARBA" id="ARBA00022722"/>
    </source>
</evidence>
<dbReference type="GO" id="GO:0000723">
    <property type="term" value="P:telomere maintenance"/>
    <property type="evidence" value="ECO:0007669"/>
    <property type="project" value="TreeGrafter"/>
</dbReference>
<evidence type="ECO:0000256" key="4">
    <source>
        <dbReference type="ARBA" id="ARBA00022759"/>
    </source>
</evidence>
<feature type="region of interest" description="Disordered" evidence="13">
    <location>
        <begin position="358"/>
        <end position="380"/>
    </location>
</feature>
<evidence type="ECO:0000313" key="17">
    <source>
        <dbReference type="Proteomes" id="UP000092461"/>
    </source>
</evidence>
<dbReference type="InterPro" id="IPR011084">
    <property type="entry name" value="DRMBL"/>
</dbReference>
<dbReference type="GO" id="GO:0031123">
    <property type="term" value="P:RNA 3'-end processing"/>
    <property type="evidence" value="ECO:0007669"/>
    <property type="project" value="UniProtKB-ARBA"/>
</dbReference>
<evidence type="ECO:0000256" key="5">
    <source>
        <dbReference type="ARBA" id="ARBA00022763"/>
    </source>
</evidence>
<protein>
    <recommendedName>
        <fullName evidence="11">Protein artemis</fullName>
    </recommendedName>
    <alternativeName>
        <fullName evidence="12">DNA cross-link repair 1C protein</fullName>
    </alternativeName>
</protein>
<dbReference type="GO" id="GO:0036297">
    <property type="term" value="P:interstrand cross-link repair"/>
    <property type="evidence" value="ECO:0007669"/>
    <property type="project" value="TreeGrafter"/>
</dbReference>
<keyword evidence="5" id="KW-0227">DNA damage</keyword>
<evidence type="ECO:0000256" key="2">
    <source>
        <dbReference type="ARBA" id="ARBA00010304"/>
    </source>
</evidence>
<dbReference type="GO" id="GO:0005634">
    <property type="term" value="C:nucleus"/>
    <property type="evidence" value="ECO:0007669"/>
    <property type="project" value="UniProtKB-SubCell"/>
</dbReference>
<dbReference type="SUPFAM" id="SSF56281">
    <property type="entry name" value="Metallo-hydrolase/oxidoreductase"/>
    <property type="match status" value="1"/>
</dbReference>
<keyword evidence="7" id="KW-0269">Exonuclease</keyword>
<dbReference type="EMBL" id="AJWK01033938">
    <property type="status" value="NOT_ANNOTATED_CDS"/>
    <property type="molecule type" value="Genomic_DNA"/>
</dbReference>
<accession>A0A1B0GKX9</accession>
<dbReference type="GO" id="GO:0004519">
    <property type="term" value="F:endonuclease activity"/>
    <property type="evidence" value="ECO:0007669"/>
    <property type="project" value="UniProtKB-KW"/>
</dbReference>
<dbReference type="Pfam" id="PF00753">
    <property type="entry name" value="Lactamase_B"/>
    <property type="match status" value="1"/>
</dbReference>
<evidence type="ECO:0000256" key="10">
    <source>
        <dbReference type="ARBA" id="ARBA00023242"/>
    </source>
</evidence>
<organism evidence="16 17">
    <name type="scientific">Lutzomyia longipalpis</name>
    <name type="common">Sand fly</name>
    <dbReference type="NCBI Taxonomy" id="7200"/>
    <lineage>
        <taxon>Eukaryota</taxon>
        <taxon>Metazoa</taxon>
        <taxon>Ecdysozoa</taxon>
        <taxon>Arthropoda</taxon>
        <taxon>Hexapoda</taxon>
        <taxon>Insecta</taxon>
        <taxon>Pterygota</taxon>
        <taxon>Neoptera</taxon>
        <taxon>Endopterygota</taxon>
        <taxon>Diptera</taxon>
        <taxon>Nematocera</taxon>
        <taxon>Psychodoidea</taxon>
        <taxon>Psychodidae</taxon>
        <taxon>Lutzomyia</taxon>
        <taxon>Lutzomyia</taxon>
    </lineage>
</organism>
<feature type="domain" description="Metallo-beta-lactamase" evidence="14">
    <location>
        <begin position="5"/>
        <end position="169"/>
    </location>
</feature>
<reference evidence="17" key="1">
    <citation type="submission" date="2012-05" db="EMBL/GenBank/DDBJ databases">
        <title>Whole Genome Assembly of Lutzomyia longipalpis.</title>
        <authorList>
            <person name="Richards S."/>
            <person name="Qu C."/>
            <person name="Dillon R."/>
            <person name="Worley K."/>
            <person name="Scherer S."/>
            <person name="Batterton M."/>
            <person name="Taylor A."/>
            <person name="Hawes A."/>
            <person name="Hernandez B."/>
            <person name="Kovar C."/>
            <person name="Mandapat C."/>
            <person name="Pham C."/>
            <person name="Qu C."/>
            <person name="Jing C."/>
            <person name="Bess C."/>
            <person name="Bandaranaike D."/>
            <person name="Ngo D."/>
            <person name="Ongeri F."/>
            <person name="Arias F."/>
            <person name="Lara F."/>
            <person name="Weissenberger G."/>
            <person name="Kamau G."/>
            <person name="Han H."/>
            <person name="Shen H."/>
            <person name="Dinh H."/>
            <person name="Khalil I."/>
            <person name="Jones J."/>
            <person name="Shafer J."/>
            <person name="Jayaseelan J."/>
            <person name="Quiroz J."/>
            <person name="Blankenburg K."/>
            <person name="Nguyen L."/>
            <person name="Jackson L."/>
            <person name="Francisco L."/>
            <person name="Tang L.-Y."/>
            <person name="Pu L.-L."/>
            <person name="Perales L."/>
            <person name="Lorensuhewa L."/>
            <person name="Munidasa M."/>
            <person name="Coyle M."/>
            <person name="Taylor M."/>
            <person name="Puazo M."/>
            <person name="Firestine M."/>
            <person name="Scheel M."/>
            <person name="Javaid M."/>
            <person name="Wang M."/>
            <person name="Li M."/>
            <person name="Tabassum N."/>
            <person name="Saada N."/>
            <person name="Osuji N."/>
            <person name="Aqrawi P."/>
            <person name="Fu Q."/>
            <person name="Thornton R."/>
            <person name="Raj R."/>
            <person name="Goodspeed R."/>
            <person name="Mata R."/>
            <person name="Najjar R."/>
            <person name="Gubbala S."/>
            <person name="Lee S."/>
            <person name="Denson S."/>
            <person name="Patil S."/>
            <person name="Macmil S."/>
            <person name="Qi S."/>
            <person name="Matskevitch T."/>
            <person name="Palculict T."/>
            <person name="Mathew T."/>
            <person name="Vee V."/>
            <person name="Velamala V."/>
            <person name="Korchina V."/>
            <person name="Cai W."/>
            <person name="Liu W."/>
            <person name="Dai W."/>
            <person name="Zou X."/>
            <person name="Zhu Y."/>
            <person name="Zhang Y."/>
            <person name="Wu Y.-Q."/>
            <person name="Xin Y."/>
            <person name="Nazarath L."/>
            <person name="Kovar C."/>
            <person name="Han Y."/>
            <person name="Muzny D."/>
            <person name="Gibbs R."/>
        </authorList>
    </citation>
    <scope>NUCLEOTIDE SEQUENCE [LARGE SCALE GENOMIC DNA]</scope>
    <source>
        <strain evidence="17">Jacobina</strain>
    </source>
</reference>
<comment type="subcellular location">
    <subcellularLocation>
        <location evidence="1">Nucleus</location>
    </subcellularLocation>
</comment>
<sequence>MSTFPGPLVEFPGVSVDRFDGENRENSVFFLSHCHTDHMVGLHLGALPGPLYVSEISAVILRQRYPQLEDVRTLEIGVETEVQLKNGSVRVTAIPAGHCPGSVMFLFEAPTCRVLYTGDFRLREKDVRNIRVFERIRGKLDNVYVDFNISLQKLRGFPLPEWTAKSEEHIVWLKTPAHYGSEFLFKEIHKRTRMPLHIEPWNMADYAYIPDMDGVFTVDEKQSQIHACWKPGCPVVRSSGKKVREILPTAMFWTNWKESRDFVKVTNFNIRVCYSSHSSMRELRDFITFLRPASVKLNVIQESKKTEMYNALREILAQVDADKEKEVAEDPAAETPVAEEPEIISFKSIKFRDKQDVEFSMNSEEEPDEAPAFIPKRKKR</sequence>
<keyword evidence="6 15" id="KW-0378">Hydrolase</keyword>
<dbReference type="Gene3D" id="3.60.15.10">
    <property type="entry name" value="Ribonuclease Z/Hydroxyacylglutathione hydrolase-like"/>
    <property type="match status" value="1"/>
</dbReference>
<evidence type="ECO:0000256" key="11">
    <source>
        <dbReference type="ARBA" id="ARBA00039759"/>
    </source>
</evidence>
<evidence type="ECO:0000256" key="8">
    <source>
        <dbReference type="ARBA" id="ARBA00023172"/>
    </source>
</evidence>
<evidence type="ECO:0000256" key="7">
    <source>
        <dbReference type="ARBA" id="ARBA00022839"/>
    </source>
</evidence>
<reference evidence="15" key="2">
    <citation type="journal article" date="2020" name="BMC">
        <title>Leishmania infection induces a limited differential gene expression in the sand fly midgut.</title>
        <authorList>
            <person name="Coutinho-Abreu I.V."/>
            <person name="Serafim T.D."/>
            <person name="Meneses C."/>
            <person name="Kamhawi S."/>
            <person name="Oliveira F."/>
            <person name="Valenzuela J.G."/>
        </authorList>
    </citation>
    <scope>NUCLEOTIDE SEQUENCE</scope>
    <source>
        <strain evidence="15">Jacobina</strain>
        <tissue evidence="15">Midgut</tissue>
    </source>
</reference>
<dbReference type="VEuPathDB" id="VectorBase:LLONM1_000166"/>
<name>A0A1B0GKX9_LUTLO</name>
<reference evidence="16" key="3">
    <citation type="submission" date="2020-05" db="UniProtKB">
        <authorList>
            <consortium name="EnsemblMetazoa"/>
        </authorList>
    </citation>
    <scope>IDENTIFICATION</scope>
    <source>
        <strain evidence="16">Jacobina</strain>
    </source>
</reference>
<evidence type="ECO:0000259" key="14">
    <source>
        <dbReference type="SMART" id="SM00849"/>
    </source>
</evidence>
<keyword evidence="4" id="KW-0255">Endonuclease</keyword>
<evidence type="ECO:0000256" key="9">
    <source>
        <dbReference type="ARBA" id="ARBA00023204"/>
    </source>
</evidence>
<dbReference type="EnsemblMetazoa" id="LLOJ009728-RA">
    <property type="protein sequence ID" value="LLOJ009728-PA"/>
    <property type="gene ID" value="LLOJ009728"/>
</dbReference>
<keyword evidence="10" id="KW-0539">Nucleus</keyword>
<dbReference type="Proteomes" id="UP000092461">
    <property type="component" value="Unassembled WGS sequence"/>
</dbReference>
<dbReference type="InterPro" id="IPR036866">
    <property type="entry name" value="RibonucZ/Hydroxyglut_hydro"/>
</dbReference>
<keyword evidence="8" id="KW-0233">DNA recombination</keyword>
<dbReference type="EMBL" id="GITU01006981">
    <property type="protein sequence ID" value="MBC1175684.1"/>
    <property type="molecule type" value="Transcribed_RNA"/>
</dbReference>
<evidence type="ECO:0000256" key="6">
    <source>
        <dbReference type="ARBA" id="ARBA00022801"/>
    </source>
</evidence>
<dbReference type="Gene3D" id="3.40.50.12650">
    <property type="match status" value="1"/>
</dbReference>
<dbReference type="GO" id="GO:0003684">
    <property type="term" value="F:damaged DNA binding"/>
    <property type="evidence" value="ECO:0007669"/>
    <property type="project" value="TreeGrafter"/>
</dbReference>
<comment type="similarity">
    <text evidence="2">Belongs to the DNA repair metallo-beta-lactamase (DRMBL) family.</text>
</comment>
<dbReference type="Pfam" id="PF07522">
    <property type="entry name" value="DRMBL"/>
    <property type="match status" value="1"/>
</dbReference>
<dbReference type="PANTHER" id="PTHR23240">
    <property type="entry name" value="DNA CROSS-LINK REPAIR PROTEIN PSO2/SNM1-RELATED"/>
    <property type="match status" value="1"/>
</dbReference>
<dbReference type="InterPro" id="IPR001279">
    <property type="entry name" value="Metallo-B-lactamas"/>
</dbReference>
<dbReference type="SMART" id="SM00849">
    <property type="entry name" value="Lactamase_B"/>
    <property type="match status" value="1"/>
</dbReference>
<evidence type="ECO:0000313" key="16">
    <source>
        <dbReference type="EnsemblMetazoa" id="LLOJ009728-PA"/>
    </source>
</evidence>
<keyword evidence="17" id="KW-1185">Reference proteome</keyword>
<dbReference type="VEuPathDB" id="VectorBase:LLOJ009728"/>
<dbReference type="AlphaFoldDB" id="A0A1B0GKX9"/>
<evidence type="ECO:0000256" key="12">
    <source>
        <dbReference type="ARBA" id="ARBA00042677"/>
    </source>
</evidence>